<evidence type="ECO:0000313" key="4">
    <source>
        <dbReference type="Proteomes" id="UP000886800"/>
    </source>
</evidence>
<dbReference type="Pfam" id="PF14200">
    <property type="entry name" value="RicinB_lectin_2"/>
    <property type="match status" value="2"/>
</dbReference>
<organism evidence="3 4">
    <name type="scientific">Candidatus Anaerotruncus excrementipullorum</name>
    <dbReference type="NCBI Taxonomy" id="2838465"/>
    <lineage>
        <taxon>Bacteria</taxon>
        <taxon>Bacillati</taxon>
        <taxon>Bacillota</taxon>
        <taxon>Clostridia</taxon>
        <taxon>Eubacteriales</taxon>
        <taxon>Oscillospiraceae</taxon>
        <taxon>Anaerotruncus</taxon>
    </lineage>
</organism>
<sequence length="248" mass="26438">MPKKENSQLAAPQAGVYYAIVSAHSGKAVTAGVNNRLYMGEAAGGENQQWAFVPVGEWYKLVNRFTGDVADVILAGVENGAQLHQWEDLEADNQLWALEPAREGLWKLKSKPSGKCLDVVGISQEEGASLQIWEDLDGENQLWKLLEPAELAEQPAQAPAKKPASRAKKEPAAKQPAAKRPAAPKADKQPAAKKPAAPKADKQPAAKAAQKPAAKTGEKRPARKKAAAPKPEQPAPSQAKTPTEEGKG</sequence>
<feature type="region of interest" description="Disordered" evidence="1">
    <location>
        <begin position="153"/>
        <end position="248"/>
    </location>
</feature>
<feature type="compositionally biased region" description="Low complexity" evidence="1">
    <location>
        <begin position="205"/>
        <end position="215"/>
    </location>
</feature>
<evidence type="ECO:0000259" key="2">
    <source>
        <dbReference type="Pfam" id="PF14200"/>
    </source>
</evidence>
<dbReference type="PROSITE" id="PS50231">
    <property type="entry name" value="RICIN_B_LECTIN"/>
    <property type="match status" value="1"/>
</dbReference>
<accession>A0A9D2B727</accession>
<feature type="domain" description="Ricin B lectin" evidence="2">
    <location>
        <begin position="92"/>
        <end position="147"/>
    </location>
</feature>
<comment type="caution">
    <text evidence="3">The sequence shown here is derived from an EMBL/GenBank/DDBJ whole genome shotgun (WGS) entry which is preliminary data.</text>
</comment>
<evidence type="ECO:0000256" key="1">
    <source>
        <dbReference type="SAM" id="MobiDB-lite"/>
    </source>
</evidence>
<proteinExistence type="predicted"/>
<dbReference type="AlphaFoldDB" id="A0A9D2B727"/>
<dbReference type="InterPro" id="IPR000772">
    <property type="entry name" value="Ricin_B_lectin"/>
</dbReference>
<feature type="compositionally biased region" description="Low complexity" evidence="1">
    <location>
        <begin position="153"/>
        <end position="162"/>
    </location>
</feature>
<evidence type="ECO:0000313" key="3">
    <source>
        <dbReference type="EMBL" id="HIX65308.1"/>
    </source>
</evidence>
<dbReference type="EMBL" id="DXES01000075">
    <property type="protein sequence ID" value="HIX65308.1"/>
    <property type="molecule type" value="Genomic_DNA"/>
</dbReference>
<dbReference type="CDD" id="cd00161">
    <property type="entry name" value="beta-trefoil_Ricin-like"/>
    <property type="match status" value="1"/>
</dbReference>
<name>A0A9D2B727_9FIRM</name>
<reference evidence="3" key="1">
    <citation type="journal article" date="2021" name="PeerJ">
        <title>Extensive microbial diversity within the chicken gut microbiome revealed by metagenomics and culture.</title>
        <authorList>
            <person name="Gilroy R."/>
            <person name="Ravi A."/>
            <person name="Getino M."/>
            <person name="Pursley I."/>
            <person name="Horton D.L."/>
            <person name="Alikhan N.F."/>
            <person name="Baker D."/>
            <person name="Gharbi K."/>
            <person name="Hall N."/>
            <person name="Watson M."/>
            <person name="Adriaenssens E.M."/>
            <person name="Foster-Nyarko E."/>
            <person name="Jarju S."/>
            <person name="Secka A."/>
            <person name="Antonio M."/>
            <person name="Oren A."/>
            <person name="Chaudhuri R.R."/>
            <person name="La Ragione R."/>
            <person name="Hildebrand F."/>
            <person name="Pallen M.J."/>
        </authorList>
    </citation>
    <scope>NUCLEOTIDE SEQUENCE</scope>
    <source>
        <strain evidence="3">CHK188-5543</strain>
    </source>
</reference>
<gene>
    <name evidence="3" type="ORF">H9736_03580</name>
</gene>
<protein>
    <submittedName>
        <fullName evidence="3">RICIN domain-containing protein</fullName>
    </submittedName>
</protein>
<dbReference type="InterPro" id="IPR035992">
    <property type="entry name" value="Ricin_B-like_lectins"/>
</dbReference>
<dbReference type="Proteomes" id="UP000886800">
    <property type="component" value="Unassembled WGS sequence"/>
</dbReference>
<reference evidence="3" key="2">
    <citation type="submission" date="2021-04" db="EMBL/GenBank/DDBJ databases">
        <authorList>
            <person name="Gilroy R."/>
        </authorList>
    </citation>
    <scope>NUCLEOTIDE SEQUENCE</scope>
    <source>
        <strain evidence="3">CHK188-5543</strain>
    </source>
</reference>
<feature type="domain" description="Ricin B lectin" evidence="2">
    <location>
        <begin position="14"/>
        <end position="86"/>
    </location>
</feature>
<dbReference type="SUPFAM" id="SSF50370">
    <property type="entry name" value="Ricin B-like lectins"/>
    <property type="match status" value="1"/>
</dbReference>
<dbReference type="Gene3D" id="2.80.10.50">
    <property type="match status" value="2"/>
</dbReference>
<feature type="compositionally biased region" description="Low complexity" evidence="1">
    <location>
        <begin position="173"/>
        <end position="184"/>
    </location>
</feature>